<organism evidence="1 2">
    <name type="scientific">Tulasnella calospora MUT 4182</name>
    <dbReference type="NCBI Taxonomy" id="1051891"/>
    <lineage>
        <taxon>Eukaryota</taxon>
        <taxon>Fungi</taxon>
        <taxon>Dikarya</taxon>
        <taxon>Basidiomycota</taxon>
        <taxon>Agaricomycotina</taxon>
        <taxon>Agaricomycetes</taxon>
        <taxon>Cantharellales</taxon>
        <taxon>Tulasnellaceae</taxon>
        <taxon>Tulasnella</taxon>
    </lineage>
</organism>
<dbReference type="AlphaFoldDB" id="A0A0C3LJ51"/>
<gene>
    <name evidence="1" type="ORF">M407DRAFT_240893</name>
</gene>
<dbReference type="OrthoDB" id="4062651at2759"/>
<reference evidence="2" key="2">
    <citation type="submission" date="2015-01" db="EMBL/GenBank/DDBJ databases">
        <title>Evolutionary Origins and Diversification of the Mycorrhizal Mutualists.</title>
        <authorList>
            <consortium name="DOE Joint Genome Institute"/>
            <consortium name="Mycorrhizal Genomics Consortium"/>
            <person name="Kohler A."/>
            <person name="Kuo A."/>
            <person name="Nagy L.G."/>
            <person name="Floudas D."/>
            <person name="Copeland A."/>
            <person name="Barry K.W."/>
            <person name="Cichocki N."/>
            <person name="Veneault-Fourrey C."/>
            <person name="LaButti K."/>
            <person name="Lindquist E.A."/>
            <person name="Lipzen A."/>
            <person name="Lundell T."/>
            <person name="Morin E."/>
            <person name="Murat C."/>
            <person name="Riley R."/>
            <person name="Ohm R."/>
            <person name="Sun H."/>
            <person name="Tunlid A."/>
            <person name="Henrissat B."/>
            <person name="Grigoriev I.V."/>
            <person name="Hibbett D.S."/>
            <person name="Martin F."/>
        </authorList>
    </citation>
    <scope>NUCLEOTIDE SEQUENCE [LARGE SCALE GENOMIC DNA]</scope>
    <source>
        <strain evidence="2">MUT 4182</strain>
    </source>
</reference>
<evidence type="ECO:0008006" key="3">
    <source>
        <dbReference type="Google" id="ProtNLM"/>
    </source>
</evidence>
<sequence length="178" mass="19939">MHEHGIAHRNFNERNIVAQWTGLNHQWLIADYELSVLVHVPGPWTTRRSTLRESKSFTALGRRYDPSAADIRSLGSTIESLTSALSKSNDPQWFRAPEGDYMVLLGEMQVLDPKIGIQPTITTVQRRVSSNFYPPKESALSQCISYIRGASETVVARPDVVLGAAAGLLATQRYFVRR</sequence>
<evidence type="ECO:0000313" key="2">
    <source>
        <dbReference type="Proteomes" id="UP000054248"/>
    </source>
</evidence>
<dbReference type="EMBL" id="KN822945">
    <property type="protein sequence ID" value="KIO34063.1"/>
    <property type="molecule type" value="Genomic_DNA"/>
</dbReference>
<protein>
    <recommendedName>
        <fullName evidence="3">Protein kinase domain-containing protein</fullName>
    </recommendedName>
</protein>
<dbReference type="SUPFAM" id="SSF56112">
    <property type="entry name" value="Protein kinase-like (PK-like)"/>
    <property type="match status" value="1"/>
</dbReference>
<dbReference type="InterPro" id="IPR011009">
    <property type="entry name" value="Kinase-like_dom_sf"/>
</dbReference>
<proteinExistence type="predicted"/>
<name>A0A0C3LJ51_9AGAM</name>
<reference evidence="1 2" key="1">
    <citation type="submission" date="2014-04" db="EMBL/GenBank/DDBJ databases">
        <authorList>
            <consortium name="DOE Joint Genome Institute"/>
            <person name="Kuo A."/>
            <person name="Girlanda M."/>
            <person name="Perotto S."/>
            <person name="Kohler A."/>
            <person name="Nagy L.G."/>
            <person name="Floudas D."/>
            <person name="Copeland A."/>
            <person name="Barry K.W."/>
            <person name="Cichocki N."/>
            <person name="Veneault-Fourrey C."/>
            <person name="LaButti K."/>
            <person name="Lindquist E.A."/>
            <person name="Lipzen A."/>
            <person name="Lundell T."/>
            <person name="Morin E."/>
            <person name="Murat C."/>
            <person name="Sun H."/>
            <person name="Tunlid A."/>
            <person name="Henrissat B."/>
            <person name="Grigoriev I.V."/>
            <person name="Hibbett D.S."/>
            <person name="Martin F."/>
            <person name="Nordberg H.P."/>
            <person name="Cantor M.N."/>
            <person name="Hua S.X."/>
        </authorList>
    </citation>
    <scope>NUCLEOTIDE SEQUENCE [LARGE SCALE GENOMIC DNA]</scope>
    <source>
        <strain evidence="1 2">MUT 4182</strain>
    </source>
</reference>
<accession>A0A0C3LJ51</accession>
<dbReference type="Proteomes" id="UP000054248">
    <property type="component" value="Unassembled WGS sequence"/>
</dbReference>
<keyword evidence="2" id="KW-1185">Reference proteome</keyword>
<dbReference type="Gene3D" id="1.10.510.10">
    <property type="entry name" value="Transferase(Phosphotransferase) domain 1"/>
    <property type="match status" value="1"/>
</dbReference>
<dbReference type="HOGENOM" id="CLU_1511704_0_0_1"/>
<evidence type="ECO:0000313" key="1">
    <source>
        <dbReference type="EMBL" id="KIO34063.1"/>
    </source>
</evidence>